<protein>
    <submittedName>
        <fullName evidence="1">DUF2004 domain-containing protein</fullName>
    </submittedName>
</protein>
<organism evidence="1 2">
    <name type="scientific">Corynebacterium canis</name>
    <dbReference type="NCBI Taxonomy" id="679663"/>
    <lineage>
        <taxon>Bacteria</taxon>
        <taxon>Bacillati</taxon>
        <taxon>Actinomycetota</taxon>
        <taxon>Actinomycetes</taxon>
        <taxon>Mycobacteriales</taxon>
        <taxon>Corynebacteriaceae</taxon>
        <taxon>Corynebacterium</taxon>
    </lineage>
</organism>
<dbReference type="AlphaFoldDB" id="A0A5C5UFA9"/>
<dbReference type="OrthoDB" id="8773708at2"/>
<comment type="caution">
    <text evidence="1">The sequence shown here is derived from an EMBL/GenBank/DDBJ whole genome shotgun (WGS) entry which is preliminary data.</text>
</comment>
<proteinExistence type="predicted"/>
<dbReference type="EMBL" id="VOHM01000016">
    <property type="protein sequence ID" value="TWT24507.1"/>
    <property type="molecule type" value="Genomic_DNA"/>
</dbReference>
<gene>
    <name evidence="1" type="ORF">FRX94_08015</name>
</gene>
<dbReference type="Proteomes" id="UP000320791">
    <property type="component" value="Unassembled WGS sequence"/>
</dbReference>
<accession>A0A5C5UFA9</accession>
<evidence type="ECO:0000313" key="1">
    <source>
        <dbReference type="EMBL" id="TWT24507.1"/>
    </source>
</evidence>
<reference evidence="1 2" key="1">
    <citation type="submission" date="2019-08" db="EMBL/GenBank/DDBJ databases">
        <authorList>
            <person name="Lei W."/>
        </authorList>
    </citation>
    <scope>NUCLEOTIDE SEQUENCE [LARGE SCALE GENOMIC DNA]</scope>
    <source>
        <strain evidence="1 2">CCUG 58627</strain>
    </source>
</reference>
<dbReference type="RefSeq" id="WP_146324606.1">
    <property type="nucleotide sequence ID" value="NZ_BAABLR010000070.1"/>
</dbReference>
<sequence>MSSFHLPLFGSIAPGGFYEATTIIAGRPLTVRADFEETGELDHAVIAALTAFLSALEERVRAARQAITAGFAEDEDWAGVYIHHHLATTLIDAPATATPEQLARHLFPDCVWLSAAAEEPAIIDFTVGKQYTDCVLKVSFDATGSVTCITMES</sequence>
<keyword evidence="2" id="KW-1185">Reference proteome</keyword>
<evidence type="ECO:0000313" key="2">
    <source>
        <dbReference type="Proteomes" id="UP000320791"/>
    </source>
</evidence>
<name>A0A5C5UFA9_9CORY</name>